<feature type="compositionally biased region" description="Polar residues" evidence="1">
    <location>
        <begin position="762"/>
        <end position="785"/>
    </location>
</feature>
<keyword evidence="3" id="KW-1185">Reference proteome</keyword>
<organism evidence="3 4">
    <name type="scientific">Heterorhabditis bacteriophora</name>
    <name type="common">Entomopathogenic nematode worm</name>
    <dbReference type="NCBI Taxonomy" id="37862"/>
    <lineage>
        <taxon>Eukaryota</taxon>
        <taxon>Metazoa</taxon>
        <taxon>Ecdysozoa</taxon>
        <taxon>Nematoda</taxon>
        <taxon>Chromadorea</taxon>
        <taxon>Rhabditida</taxon>
        <taxon>Rhabditina</taxon>
        <taxon>Rhabditomorpha</taxon>
        <taxon>Strongyloidea</taxon>
        <taxon>Heterorhabditidae</taxon>
        <taxon>Heterorhabditis</taxon>
    </lineage>
</organism>
<feature type="compositionally biased region" description="Basic and acidic residues" evidence="1">
    <location>
        <begin position="742"/>
        <end position="758"/>
    </location>
</feature>
<proteinExistence type="predicted"/>
<dbReference type="Gene3D" id="3.30.710.10">
    <property type="entry name" value="Potassium Channel Kv1.1, Chain A"/>
    <property type="match status" value="1"/>
</dbReference>
<feature type="region of interest" description="Disordered" evidence="1">
    <location>
        <begin position="652"/>
        <end position="789"/>
    </location>
</feature>
<name>A0A1I7XW47_HETBA</name>
<sequence>MRSAVILEQYNSARDQLQNRIAEKIRKQMNSLVGNMESADLLLVAADGKKLPAHECILRTRAPGFYQRHIEATVSAMGSRVDGRLREVAIGDIDSAGLEFFIHSVYTEDEIAQFPSKHNEVDERRRLEDETPTAGRPPLSYSLPSGYSSSPTPCHVIPSFMSSSSHSHSMGSYTTSESPLMMSSTSMTSSSLPQMTSFRDLATGSPMNSSIYSLGGRSEVTDIPEEDEEIRCEKIRSRGDVSMSKFIRLDSVETPDTEKDYIERKNGGPKQIFPMFIGFSDADGIERSYDTVRSGRTIMTKRLSMTSLTSLTSIDMTPSNDGQTLVPDRAPCSRLASDLMQMYLNNEDTDVIIRTESGDLHAHRYSRNSIHFLLSFLYGGLTSIPDEPCASCVSAVFDAMPQLASIRCMKNLYEEALAWQAKHFARIWKGRVFIYINERWQKECYEAVIQQMDDETVIDIILGCERLQVALPRSKAESAAVVLSMVDDVLEVAMQFLIHSFHLVITSKAFQQQGKGLALNLGLLEDLLPTLIHSLSADVAIKTYKGLSELLAEIQSVPPASRKGLNIPIDEWSPRFASLVRRMYELVDKHLLHYAASVVKADAWNLLSEREQSRIQETGLFVELRQPKSLPPRLSSHNRTYKRSVSAGVHFSPGYFQDRSRSTERGRPLSTIQQSGTVTNNMEIDEHILPLKTSTDNEGSINREKQDKQKSALHARNTEEKIDQITPSLASKKRQLNSPRNMTEKKGEVPKQSSRIEKGTSYVESAQNSKAENSPPVNSQSTVHSRTSEDTSTVRHLLWSFLIIILIKTRIGFYHFRSFILQGSRNQSVTQSEFLKGRERTSELSRKPSSKKRAIETDEGRLERQGTHTILNIEKSRIVELPDLGPSPTKVTEKPKSVVKPMVKDIPLATTAQRTIVRTVSKHTREHMIVLLLSLSFCN</sequence>
<reference evidence="4" key="1">
    <citation type="submission" date="2016-11" db="UniProtKB">
        <authorList>
            <consortium name="WormBaseParasite"/>
        </authorList>
    </citation>
    <scope>IDENTIFICATION</scope>
</reference>
<protein>
    <submittedName>
        <fullName evidence="4">BTB domain-containing protein</fullName>
    </submittedName>
</protein>
<feature type="compositionally biased region" description="Low complexity" evidence="1">
    <location>
        <begin position="137"/>
        <end position="146"/>
    </location>
</feature>
<dbReference type="PANTHER" id="PTHR22427:SF7">
    <property type="entry name" value="GH15728P"/>
    <property type="match status" value="1"/>
</dbReference>
<feature type="compositionally biased region" description="Basic and acidic residues" evidence="1">
    <location>
        <begin position="835"/>
        <end position="846"/>
    </location>
</feature>
<evidence type="ECO:0000313" key="4">
    <source>
        <dbReference type="WBParaSite" id="Hba_21602"/>
    </source>
</evidence>
<feature type="compositionally biased region" description="Basic and acidic residues" evidence="1">
    <location>
        <begin position="701"/>
        <end position="723"/>
    </location>
</feature>
<evidence type="ECO:0000256" key="1">
    <source>
        <dbReference type="SAM" id="MobiDB-lite"/>
    </source>
</evidence>
<feature type="region of interest" description="Disordered" evidence="1">
    <location>
        <begin position="163"/>
        <end position="192"/>
    </location>
</feature>
<feature type="compositionally biased region" description="Basic and acidic residues" evidence="1">
    <location>
        <begin position="658"/>
        <end position="667"/>
    </location>
</feature>
<dbReference type="Pfam" id="PF26017">
    <property type="entry name" value="BACK_BTBD8"/>
    <property type="match status" value="1"/>
</dbReference>
<evidence type="ECO:0000259" key="2">
    <source>
        <dbReference type="Pfam" id="PF26017"/>
    </source>
</evidence>
<dbReference type="InterPro" id="IPR043225">
    <property type="entry name" value="BACK_BTBD8"/>
</dbReference>
<feature type="region of interest" description="Disordered" evidence="1">
    <location>
        <begin position="832"/>
        <end position="861"/>
    </location>
</feature>
<feature type="region of interest" description="Disordered" evidence="1">
    <location>
        <begin position="114"/>
        <end position="146"/>
    </location>
</feature>
<feature type="domain" description="BTBD8 BACK" evidence="2">
    <location>
        <begin position="387"/>
        <end position="505"/>
    </location>
</feature>
<accession>A0A1I7XW47</accession>
<feature type="compositionally biased region" description="Polar residues" evidence="1">
    <location>
        <begin position="670"/>
        <end position="682"/>
    </location>
</feature>
<dbReference type="Proteomes" id="UP000095283">
    <property type="component" value="Unplaced"/>
</dbReference>
<dbReference type="InterPro" id="IPR011333">
    <property type="entry name" value="SKP1/BTB/POZ_sf"/>
</dbReference>
<dbReference type="AlphaFoldDB" id="A0A1I7XW47"/>
<feature type="compositionally biased region" description="Basic and acidic residues" evidence="1">
    <location>
        <begin position="117"/>
        <end position="129"/>
    </location>
</feature>
<dbReference type="PANTHER" id="PTHR22427">
    <property type="entry name" value="GH15728P"/>
    <property type="match status" value="1"/>
</dbReference>
<evidence type="ECO:0000313" key="3">
    <source>
        <dbReference type="Proteomes" id="UP000095283"/>
    </source>
</evidence>
<dbReference type="WBParaSite" id="Hba_21602">
    <property type="protein sequence ID" value="Hba_21602"/>
    <property type="gene ID" value="Hba_21602"/>
</dbReference>